<gene>
    <name evidence="3" type="ORF">Q3V30_00025</name>
</gene>
<dbReference type="InterPro" id="IPR016032">
    <property type="entry name" value="Sig_transdc_resp-reg_C-effctor"/>
</dbReference>
<dbReference type="GO" id="GO:0003677">
    <property type="term" value="F:DNA binding"/>
    <property type="evidence" value="ECO:0007669"/>
    <property type="project" value="UniProtKB-KW"/>
</dbReference>
<dbReference type="InterPro" id="IPR036388">
    <property type="entry name" value="WH-like_DNA-bd_sf"/>
</dbReference>
<name>A0AA50DMR7_9GAMM</name>
<organism evidence="3 4">
    <name type="scientific">Erwinia pyri</name>
    <dbReference type="NCBI Taxonomy" id="3062598"/>
    <lineage>
        <taxon>Bacteria</taxon>
        <taxon>Pseudomonadati</taxon>
        <taxon>Pseudomonadota</taxon>
        <taxon>Gammaproteobacteria</taxon>
        <taxon>Enterobacterales</taxon>
        <taxon>Erwiniaceae</taxon>
        <taxon>Erwinia</taxon>
    </lineage>
</organism>
<reference evidence="3 4" key="1">
    <citation type="submission" date="2023-07" db="EMBL/GenBank/DDBJ databases">
        <title>Pathogenic bacteria of pear tree diseases.</title>
        <authorList>
            <person name="Zhang Z."/>
            <person name="He L."/>
            <person name="Huang R."/>
        </authorList>
    </citation>
    <scope>NUCLEOTIDE SEQUENCE [LARGE SCALE GENOMIC DNA]</scope>
    <source>
        <strain evidence="3 4">DE2</strain>
    </source>
</reference>
<evidence type="ECO:0000313" key="4">
    <source>
        <dbReference type="Proteomes" id="UP001228139"/>
    </source>
</evidence>
<dbReference type="InterPro" id="IPR000792">
    <property type="entry name" value="Tscrpt_reg_LuxR_C"/>
</dbReference>
<dbReference type="EMBL" id="CP132353">
    <property type="protein sequence ID" value="WLS78946.1"/>
    <property type="molecule type" value="Genomic_DNA"/>
</dbReference>
<keyword evidence="4" id="KW-1185">Reference proteome</keyword>
<evidence type="ECO:0000259" key="2">
    <source>
        <dbReference type="PROSITE" id="PS50043"/>
    </source>
</evidence>
<feature type="domain" description="HTH luxR-type" evidence="2">
    <location>
        <begin position="126"/>
        <end position="191"/>
    </location>
</feature>
<dbReference type="KEGG" id="epi:Q3V30_00025"/>
<proteinExistence type="predicted"/>
<accession>A0AA50DMR7</accession>
<dbReference type="CDD" id="cd06170">
    <property type="entry name" value="LuxR_C_like"/>
    <property type="match status" value="1"/>
</dbReference>
<evidence type="ECO:0000313" key="3">
    <source>
        <dbReference type="EMBL" id="WLS78946.1"/>
    </source>
</evidence>
<dbReference type="GO" id="GO:0006355">
    <property type="term" value="P:regulation of DNA-templated transcription"/>
    <property type="evidence" value="ECO:0007669"/>
    <property type="project" value="InterPro"/>
</dbReference>
<dbReference type="RefSeq" id="WP_306209290.1">
    <property type="nucleotide sequence ID" value="NZ_CP132353.1"/>
</dbReference>
<keyword evidence="1" id="KW-0238">DNA-binding</keyword>
<evidence type="ECO:0000256" key="1">
    <source>
        <dbReference type="ARBA" id="ARBA00023125"/>
    </source>
</evidence>
<dbReference type="SUPFAM" id="SSF46894">
    <property type="entry name" value="C-terminal effector domain of the bipartite response regulators"/>
    <property type="match status" value="1"/>
</dbReference>
<dbReference type="Gene3D" id="1.10.10.10">
    <property type="entry name" value="Winged helix-like DNA-binding domain superfamily/Winged helix DNA-binding domain"/>
    <property type="match status" value="1"/>
</dbReference>
<dbReference type="PRINTS" id="PR00038">
    <property type="entry name" value="HTHLUXR"/>
</dbReference>
<dbReference type="Proteomes" id="UP001228139">
    <property type="component" value="Chromosome"/>
</dbReference>
<sequence length="194" mass="22024">MNIVIVSNDSYFLSGVIHLIQEAWPPAIDSPVFLVADDHRSLLVPDIVITDVNTPRHPKLSGSTLAGNNVAERYVSLFLAAQCHDESKSCSQHLIRLKKRGSAERIQKLFRRLNTPDYTRTPHKCHPHDAVILSRQQAMVVKYTRLGLSLTDISRVTNLSIKTISTHKRAVMRKLDIKNNSDFYRYALVNFTPH</sequence>
<protein>
    <submittedName>
        <fullName evidence="3">LuxR C-terminal-related transcriptional regulator</fullName>
    </submittedName>
</protein>
<dbReference type="SMART" id="SM00421">
    <property type="entry name" value="HTH_LUXR"/>
    <property type="match status" value="1"/>
</dbReference>
<dbReference type="PROSITE" id="PS50043">
    <property type="entry name" value="HTH_LUXR_2"/>
    <property type="match status" value="1"/>
</dbReference>
<dbReference type="AlphaFoldDB" id="A0AA50DMR7"/>
<dbReference type="Pfam" id="PF00196">
    <property type="entry name" value="GerE"/>
    <property type="match status" value="1"/>
</dbReference>